<gene>
    <name evidence="6" type="ORF">DVA86_03795</name>
</gene>
<keyword evidence="3" id="KW-0804">Transcription</keyword>
<feature type="region of interest" description="Disordered" evidence="4">
    <location>
        <begin position="227"/>
        <end position="264"/>
    </location>
</feature>
<dbReference type="CDD" id="cd07377">
    <property type="entry name" value="WHTH_GntR"/>
    <property type="match status" value="1"/>
</dbReference>
<dbReference type="PROSITE" id="PS50949">
    <property type="entry name" value="HTH_GNTR"/>
    <property type="match status" value="1"/>
</dbReference>
<keyword evidence="1" id="KW-0805">Transcription regulation</keyword>
<dbReference type="SMART" id="SM00895">
    <property type="entry name" value="FCD"/>
    <property type="match status" value="1"/>
</dbReference>
<organism evidence="6 7">
    <name type="scientific">Streptomyces armeniacus</name>
    <dbReference type="NCBI Taxonomy" id="83291"/>
    <lineage>
        <taxon>Bacteria</taxon>
        <taxon>Bacillati</taxon>
        <taxon>Actinomycetota</taxon>
        <taxon>Actinomycetes</taxon>
        <taxon>Kitasatosporales</taxon>
        <taxon>Streptomycetaceae</taxon>
        <taxon>Streptomyces</taxon>
    </lineage>
</organism>
<keyword evidence="7" id="KW-1185">Reference proteome</keyword>
<evidence type="ECO:0000256" key="4">
    <source>
        <dbReference type="SAM" id="MobiDB-lite"/>
    </source>
</evidence>
<name>A0A345XJT2_9ACTN</name>
<accession>A0A345XJT2</accession>
<proteinExistence type="predicted"/>
<feature type="compositionally biased region" description="Polar residues" evidence="4">
    <location>
        <begin position="254"/>
        <end position="264"/>
    </location>
</feature>
<dbReference type="Gene3D" id="1.10.10.10">
    <property type="entry name" value="Winged helix-like DNA-binding domain superfamily/Winged helix DNA-binding domain"/>
    <property type="match status" value="1"/>
</dbReference>
<feature type="domain" description="HTH gntR-type" evidence="5">
    <location>
        <begin position="11"/>
        <end position="79"/>
    </location>
</feature>
<evidence type="ECO:0000259" key="5">
    <source>
        <dbReference type="PROSITE" id="PS50949"/>
    </source>
</evidence>
<dbReference type="SUPFAM" id="SSF48008">
    <property type="entry name" value="GntR ligand-binding domain-like"/>
    <property type="match status" value="1"/>
</dbReference>
<evidence type="ECO:0000256" key="2">
    <source>
        <dbReference type="ARBA" id="ARBA00023125"/>
    </source>
</evidence>
<dbReference type="InterPro" id="IPR000524">
    <property type="entry name" value="Tscrpt_reg_HTH_GntR"/>
</dbReference>
<dbReference type="PRINTS" id="PR00035">
    <property type="entry name" value="HTHGNTR"/>
</dbReference>
<evidence type="ECO:0000313" key="6">
    <source>
        <dbReference type="EMBL" id="AXK31898.1"/>
    </source>
</evidence>
<dbReference type="PANTHER" id="PTHR43537">
    <property type="entry name" value="TRANSCRIPTIONAL REGULATOR, GNTR FAMILY"/>
    <property type="match status" value="1"/>
</dbReference>
<dbReference type="SMART" id="SM00345">
    <property type="entry name" value="HTH_GNTR"/>
    <property type="match status" value="1"/>
</dbReference>
<dbReference type="InterPro" id="IPR011711">
    <property type="entry name" value="GntR_C"/>
</dbReference>
<dbReference type="PANTHER" id="PTHR43537:SF5">
    <property type="entry name" value="UXU OPERON TRANSCRIPTIONAL REGULATOR"/>
    <property type="match status" value="1"/>
</dbReference>
<evidence type="ECO:0000313" key="7">
    <source>
        <dbReference type="Proteomes" id="UP000254425"/>
    </source>
</evidence>
<dbReference type="Proteomes" id="UP000254425">
    <property type="component" value="Chromosome"/>
</dbReference>
<dbReference type="EMBL" id="CP031320">
    <property type="protein sequence ID" value="AXK31898.1"/>
    <property type="molecule type" value="Genomic_DNA"/>
</dbReference>
<dbReference type="SUPFAM" id="SSF46785">
    <property type="entry name" value="Winged helix' DNA-binding domain"/>
    <property type="match status" value="1"/>
</dbReference>
<dbReference type="KEGG" id="sarm:DVA86_03795"/>
<dbReference type="GO" id="GO:0003700">
    <property type="term" value="F:DNA-binding transcription factor activity"/>
    <property type="evidence" value="ECO:0007669"/>
    <property type="project" value="InterPro"/>
</dbReference>
<dbReference type="InterPro" id="IPR008920">
    <property type="entry name" value="TF_FadR/GntR_C"/>
</dbReference>
<dbReference type="Gene3D" id="1.20.120.530">
    <property type="entry name" value="GntR ligand-binding domain-like"/>
    <property type="match status" value="1"/>
</dbReference>
<keyword evidence="2" id="KW-0238">DNA-binding</keyword>
<dbReference type="RefSeq" id="WP_208875767.1">
    <property type="nucleotide sequence ID" value="NZ_CP031320.1"/>
</dbReference>
<evidence type="ECO:0000256" key="3">
    <source>
        <dbReference type="ARBA" id="ARBA00023163"/>
    </source>
</evidence>
<dbReference type="Pfam" id="PF07729">
    <property type="entry name" value="FCD"/>
    <property type="match status" value="1"/>
</dbReference>
<evidence type="ECO:0000256" key="1">
    <source>
        <dbReference type="ARBA" id="ARBA00023015"/>
    </source>
</evidence>
<dbReference type="AlphaFoldDB" id="A0A345XJT2"/>
<protein>
    <submittedName>
        <fullName evidence="6">FadR family transcriptional regulator</fullName>
    </submittedName>
</protein>
<dbReference type="Pfam" id="PF00392">
    <property type="entry name" value="GntR"/>
    <property type="match status" value="1"/>
</dbReference>
<dbReference type="InterPro" id="IPR036390">
    <property type="entry name" value="WH_DNA-bd_sf"/>
</dbReference>
<reference evidence="6 7" key="1">
    <citation type="submission" date="2018-07" db="EMBL/GenBank/DDBJ databases">
        <title>Draft genome of the type strain Streptomyces armeniacus ATCC 15676.</title>
        <authorList>
            <person name="Labana P."/>
            <person name="Gosse J.T."/>
            <person name="Boddy C.N."/>
        </authorList>
    </citation>
    <scope>NUCLEOTIDE SEQUENCE [LARGE SCALE GENOMIC DNA]</scope>
    <source>
        <strain evidence="6 7">ATCC 15676</strain>
    </source>
</reference>
<sequence length="264" mass="28837">MSDALRPMGRTRLHEQVIDRLRAYVAEGGLHAGDRLPAERELAQRLGVSRASVKQAVVVLEVQGLVEARHGGGTYLLKNSLDVEPVEQLAERRRRLPDVLDAREALETKLAELAAARRTDDDLAALRAALAHMEREIADGGHGPEGDRRFHAAVTAAAHSALLAEFMRSIAEQIAESRHESLRQPGRPARSLAQHRAILDAIEAGRPKAAAAAMRRHVHTVAKVRLLDWTPDGEGDGGRRGRGRGRVEARGRQPRSTRPSDSAD</sequence>
<dbReference type="InterPro" id="IPR036388">
    <property type="entry name" value="WH-like_DNA-bd_sf"/>
</dbReference>
<dbReference type="GO" id="GO:0003677">
    <property type="term" value="F:DNA binding"/>
    <property type="evidence" value="ECO:0007669"/>
    <property type="project" value="UniProtKB-KW"/>
</dbReference>